<accession>A0A125Y9X3</accession>
<name>A0A125Y9X3_BACC3</name>
<dbReference type="AlphaFoldDB" id="A0A125Y9X3"/>
<dbReference type="KEGG" id="bcx:BCA_A0097"/>
<gene>
    <name evidence="1" type="ordered locus">BCA_A0097</name>
</gene>
<protein>
    <submittedName>
        <fullName evidence="1">Uncharacterized protein</fullName>
    </submittedName>
</protein>
<dbReference type="EMBL" id="CP001406">
    <property type="protein sequence ID" value="ACO25713.1"/>
    <property type="molecule type" value="Genomic_DNA"/>
</dbReference>
<keyword evidence="1" id="KW-0614">Plasmid</keyword>
<evidence type="ECO:0000313" key="1">
    <source>
        <dbReference type="EMBL" id="ACO25713.1"/>
    </source>
</evidence>
<geneLocation type="plasmid" evidence="1 2">
    <name>p03BB102_179</name>
</geneLocation>
<dbReference type="Proteomes" id="UP000002210">
    <property type="component" value="Plasmid p03BB102_179"/>
</dbReference>
<proteinExistence type="predicted"/>
<organism evidence="1 2">
    <name type="scientific">Bacillus cereus (strain 03BB102)</name>
    <dbReference type="NCBI Taxonomy" id="572264"/>
    <lineage>
        <taxon>Bacteria</taxon>
        <taxon>Bacillati</taxon>
        <taxon>Bacillota</taxon>
        <taxon>Bacilli</taxon>
        <taxon>Bacillales</taxon>
        <taxon>Bacillaceae</taxon>
        <taxon>Bacillus</taxon>
        <taxon>Bacillus cereus group</taxon>
    </lineage>
</organism>
<evidence type="ECO:0000313" key="2">
    <source>
        <dbReference type="Proteomes" id="UP000002210"/>
    </source>
</evidence>
<sequence>MVQVGGRHLNMSFLVDKIIKRKPTHLIQKDGLPAKKEQLGVK</sequence>
<reference evidence="1 2" key="1">
    <citation type="submission" date="2009-02" db="EMBL/GenBank/DDBJ databases">
        <title>Genome sequence of Bacillus cereus 03BB102.</title>
        <authorList>
            <person name="Dodson R.J."/>
            <person name="Jackson P."/>
            <person name="Munk A.C."/>
            <person name="Brettin T."/>
            <person name="Bruce D."/>
            <person name="Detter C."/>
            <person name="Tapia R."/>
            <person name="Han C."/>
            <person name="Sutton G."/>
            <person name="Sims D."/>
        </authorList>
    </citation>
    <scope>NUCLEOTIDE SEQUENCE [LARGE SCALE GENOMIC DNA]</scope>
    <source>
        <strain evidence="1 2">03BB102</strain>
        <plasmid evidence="2">Plasmid p03BB102_179</plasmid>
    </source>
</reference>